<dbReference type="Gene3D" id="3.80.10.10">
    <property type="entry name" value="Ribonuclease Inhibitor"/>
    <property type="match status" value="1"/>
</dbReference>
<dbReference type="AlphaFoldDB" id="A0A0D2A1S1"/>
<evidence type="ECO:0000259" key="1">
    <source>
        <dbReference type="PROSITE" id="PS50181"/>
    </source>
</evidence>
<dbReference type="InterPro" id="IPR036047">
    <property type="entry name" value="F-box-like_dom_sf"/>
</dbReference>
<dbReference type="RefSeq" id="XP_016239108.1">
    <property type="nucleotide sequence ID" value="XM_016377538.1"/>
</dbReference>
<dbReference type="Pfam" id="PF12937">
    <property type="entry name" value="F-box-like"/>
    <property type="match status" value="1"/>
</dbReference>
<dbReference type="GeneID" id="27330264"/>
<sequence>MAAADIAQPCRLLSLPDELKLHIVNYLDVRRDLYNVSRTCRTLEDTTMARLYHDVDLSLSEAKASGTPLLRAPVTQSVRHITLRNERTRKRATESPSQHEQVNQLLDIIPAGRLISFLLLHHTALTAQTLELLIHRHGTTLQSLAFCELASALEPTVVPSNLTSLECRTINDGEGVEKIMSANTNTLQRIYLGQEKPLLMGYHRSRFGSLERIPQPKDTFFTAAFAVGNMPRLRDLSLSGIDLIPLRPSSIPQIEFFCCLERLSLESCPGTAEFLDLLATGFGWVTHSPDAPQNPRTLPSLKHFFLRHESPTAALKDALVHFTTSFTGLQTLSLLFENATILERPSTLIAGHGPTLRTLVLEARIQPREHLGLDTSRPFGAGGYSSDVWVDTIDDIARLCPNLEQLGMGFPWSDEMVRLRKTSLPALAGLKTMHVRNFPENRLHSQVGDYTIKEYATKFIEWAFPQISVHCKPSLEHLAIGPTIHESRWKMGFGGGGDGVGVRSLPQKIPEFLRTHHFCLDWAQTRFGRWSPLITPVSEKFMEETTGEKPLKGVFEPVWLK</sequence>
<dbReference type="OrthoDB" id="5384871at2759"/>
<feature type="domain" description="F-box" evidence="1">
    <location>
        <begin position="9"/>
        <end position="55"/>
    </location>
</feature>
<proteinExistence type="predicted"/>
<accession>A0A0D2A1S1</accession>
<dbReference type="EMBL" id="KN847493">
    <property type="protein sequence ID" value="KIW18892.1"/>
    <property type="molecule type" value="Genomic_DNA"/>
</dbReference>
<protein>
    <recommendedName>
        <fullName evidence="1">F-box domain-containing protein</fullName>
    </recommendedName>
</protein>
<dbReference type="InterPro" id="IPR001810">
    <property type="entry name" value="F-box_dom"/>
</dbReference>
<gene>
    <name evidence="2" type="ORF">PV08_03181</name>
</gene>
<evidence type="ECO:0000313" key="3">
    <source>
        <dbReference type="Proteomes" id="UP000053328"/>
    </source>
</evidence>
<organism evidence="2 3">
    <name type="scientific">Exophiala spinifera</name>
    <dbReference type="NCBI Taxonomy" id="91928"/>
    <lineage>
        <taxon>Eukaryota</taxon>
        <taxon>Fungi</taxon>
        <taxon>Dikarya</taxon>
        <taxon>Ascomycota</taxon>
        <taxon>Pezizomycotina</taxon>
        <taxon>Eurotiomycetes</taxon>
        <taxon>Chaetothyriomycetidae</taxon>
        <taxon>Chaetothyriales</taxon>
        <taxon>Herpotrichiellaceae</taxon>
        <taxon>Exophiala</taxon>
    </lineage>
</organism>
<dbReference type="Proteomes" id="UP000053328">
    <property type="component" value="Unassembled WGS sequence"/>
</dbReference>
<dbReference type="HOGENOM" id="CLU_478167_0_0_1"/>
<name>A0A0D2A1S1_9EURO</name>
<dbReference type="SUPFAM" id="SSF52047">
    <property type="entry name" value="RNI-like"/>
    <property type="match status" value="1"/>
</dbReference>
<dbReference type="PROSITE" id="PS50181">
    <property type="entry name" value="FBOX"/>
    <property type="match status" value="1"/>
</dbReference>
<reference evidence="2 3" key="1">
    <citation type="submission" date="2015-01" db="EMBL/GenBank/DDBJ databases">
        <title>The Genome Sequence of Exophiala spinifera CBS89968.</title>
        <authorList>
            <consortium name="The Broad Institute Genomics Platform"/>
            <person name="Cuomo C."/>
            <person name="de Hoog S."/>
            <person name="Gorbushina A."/>
            <person name="Stielow B."/>
            <person name="Teixiera M."/>
            <person name="Abouelleil A."/>
            <person name="Chapman S.B."/>
            <person name="Priest M."/>
            <person name="Young S.K."/>
            <person name="Wortman J."/>
            <person name="Nusbaum C."/>
            <person name="Birren B."/>
        </authorList>
    </citation>
    <scope>NUCLEOTIDE SEQUENCE [LARGE SCALE GENOMIC DNA]</scope>
    <source>
        <strain evidence="2 3">CBS 89968</strain>
    </source>
</reference>
<dbReference type="VEuPathDB" id="FungiDB:PV08_03181"/>
<dbReference type="CDD" id="cd09917">
    <property type="entry name" value="F-box_SF"/>
    <property type="match status" value="1"/>
</dbReference>
<keyword evidence="3" id="KW-1185">Reference proteome</keyword>
<dbReference type="SUPFAM" id="SSF81383">
    <property type="entry name" value="F-box domain"/>
    <property type="match status" value="1"/>
</dbReference>
<evidence type="ECO:0000313" key="2">
    <source>
        <dbReference type="EMBL" id="KIW18892.1"/>
    </source>
</evidence>
<dbReference type="InterPro" id="IPR032675">
    <property type="entry name" value="LRR_dom_sf"/>
</dbReference>